<dbReference type="GO" id="GO:0033214">
    <property type="term" value="P:siderophore-iron import into cell"/>
    <property type="evidence" value="ECO:0007669"/>
    <property type="project" value="TreeGrafter"/>
</dbReference>
<evidence type="ECO:0000256" key="3">
    <source>
        <dbReference type="ARBA" id="ARBA00022448"/>
    </source>
</evidence>
<feature type="transmembrane region" description="Helical" evidence="8">
    <location>
        <begin position="97"/>
        <end position="116"/>
    </location>
</feature>
<dbReference type="PANTHER" id="PTHR30472:SF23">
    <property type="entry name" value="IRON-UPTAKE SYSTEM PERMEASE PROTEIN FEUC"/>
    <property type="match status" value="1"/>
</dbReference>
<dbReference type="Gene3D" id="1.10.3470.10">
    <property type="entry name" value="ABC transporter involved in vitamin B12 uptake, BtuC"/>
    <property type="match status" value="1"/>
</dbReference>
<evidence type="ECO:0000256" key="1">
    <source>
        <dbReference type="ARBA" id="ARBA00004651"/>
    </source>
</evidence>
<comment type="caution">
    <text evidence="9">The sequence shown here is derived from an EMBL/GenBank/DDBJ whole genome shotgun (WGS) entry which is preliminary data.</text>
</comment>
<dbReference type="SUPFAM" id="SSF81345">
    <property type="entry name" value="ABC transporter involved in vitamin B12 uptake, BtuC"/>
    <property type="match status" value="1"/>
</dbReference>
<evidence type="ECO:0000313" key="9">
    <source>
        <dbReference type="EMBL" id="PWJ92150.1"/>
    </source>
</evidence>
<evidence type="ECO:0000256" key="2">
    <source>
        <dbReference type="ARBA" id="ARBA00007935"/>
    </source>
</evidence>
<name>A0AA45C6J7_9BACT</name>
<keyword evidence="4" id="KW-1003">Cell membrane</keyword>
<evidence type="ECO:0000256" key="8">
    <source>
        <dbReference type="SAM" id="Phobius"/>
    </source>
</evidence>
<dbReference type="Pfam" id="PF01032">
    <property type="entry name" value="FecCD"/>
    <property type="match status" value="1"/>
</dbReference>
<dbReference type="FunFam" id="1.10.3470.10:FF:000001">
    <property type="entry name" value="Vitamin B12 ABC transporter permease BtuC"/>
    <property type="match status" value="1"/>
</dbReference>
<dbReference type="Proteomes" id="UP000245921">
    <property type="component" value="Unassembled WGS sequence"/>
</dbReference>
<feature type="transmembrane region" description="Helical" evidence="8">
    <location>
        <begin position="252"/>
        <end position="279"/>
    </location>
</feature>
<comment type="subcellular location">
    <subcellularLocation>
        <location evidence="1">Cell membrane</location>
        <topology evidence="1">Multi-pass membrane protein</topology>
    </subcellularLocation>
</comment>
<sequence>MHDFLIEEKRIFRRNFFIILILSIFMVLISIKIGTFEMTFKDVIETIFRINPSKSRDLVIFEFRMPRIILSGFIGFGLGIAGSVVQTVTKNELADPGILGINAGAGASVITFMFFFKDIINFKNLIGIMIMPIFGIFGGLFSAILIFYFSSKRGFLNIEKLILIGIALSSGFGAYTLFISLKMNPDDYEMAMTWLSGSTYNANWNYILGMIPWFLIFIPYIIKKSDVLDIMQLEDENIISLGVELNKERKKVLISSIAIVSTCVAFSGSIGFVGLIAPHISRRLVGIKHKYMLKISGMIGMFLVIISDFVAKNISPVSEVPVGVVISIIGVPYFLFLMFKSKGR</sequence>
<keyword evidence="7 8" id="KW-0472">Membrane</keyword>
<dbReference type="CDD" id="cd06550">
    <property type="entry name" value="TM_ABC_iron-siderophores_like"/>
    <property type="match status" value="1"/>
</dbReference>
<keyword evidence="5 8" id="KW-0812">Transmembrane</keyword>
<dbReference type="PANTHER" id="PTHR30472">
    <property type="entry name" value="FERRIC ENTEROBACTIN TRANSPORT SYSTEM PERMEASE PROTEIN"/>
    <property type="match status" value="1"/>
</dbReference>
<dbReference type="GO" id="GO:0022857">
    <property type="term" value="F:transmembrane transporter activity"/>
    <property type="evidence" value="ECO:0007669"/>
    <property type="project" value="InterPro"/>
</dbReference>
<evidence type="ECO:0000256" key="4">
    <source>
        <dbReference type="ARBA" id="ARBA00022475"/>
    </source>
</evidence>
<accession>A0AA45C6J7</accession>
<dbReference type="RefSeq" id="WP_109604875.1">
    <property type="nucleotide sequence ID" value="NZ_QGGI01000009.1"/>
</dbReference>
<keyword evidence="6 8" id="KW-1133">Transmembrane helix</keyword>
<feature type="transmembrane region" description="Helical" evidence="8">
    <location>
        <begin position="68"/>
        <end position="85"/>
    </location>
</feature>
<evidence type="ECO:0000256" key="5">
    <source>
        <dbReference type="ARBA" id="ARBA00022692"/>
    </source>
</evidence>
<gene>
    <name evidence="9" type="ORF">C7380_10933</name>
</gene>
<reference evidence="9 10" key="1">
    <citation type="submission" date="2018-05" db="EMBL/GenBank/DDBJ databases">
        <title>Genomic Encyclopedia of Type Strains, Phase IV (KMG-IV): sequencing the most valuable type-strain genomes for metagenomic binning, comparative biology and taxonomic classification.</title>
        <authorList>
            <person name="Goeker M."/>
        </authorList>
    </citation>
    <scope>NUCLEOTIDE SEQUENCE [LARGE SCALE GENOMIC DNA]</scope>
    <source>
        <strain evidence="9 10">DSM 24906</strain>
    </source>
</reference>
<dbReference type="AlphaFoldDB" id="A0AA45C6J7"/>
<evidence type="ECO:0000256" key="7">
    <source>
        <dbReference type="ARBA" id="ARBA00023136"/>
    </source>
</evidence>
<dbReference type="InterPro" id="IPR000522">
    <property type="entry name" value="ABC_transptr_permease_BtuC"/>
</dbReference>
<organism evidence="9 10">
    <name type="scientific">Oceanotoga teriensis</name>
    <dbReference type="NCBI Taxonomy" id="515440"/>
    <lineage>
        <taxon>Bacteria</taxon>
        <taxon>Thermotogati</taxon>
        <taxon>Thermotogota</taxon>
        <taxon>Thermotogae</taxon>
        <taxon>Petrotogales</taxon>
        <taxon>Petrotogaceae</taxon>
        <taxon>Oceanotoga</taxon>
    </lineage>
</organism>
<feature type="transmembrane region" description="Helical" evidence="8">
    <location>
        <begin position="128"/>
        <end position="149"/>
    </location>
</feature>
<comment type="similarity">
    <text evidence="2">Belongs to the binding-protein-dependent transport system permease family. FecCD subfamily.</text>
</comment>
<feature type="transmembrane region" description="Helical" evidence="8">
    <location>
        <begin position="322"/>
        <end position="339"/>
    </location>
</feature>
<feature type="transmembrane region" description="Helical" evidence="8">
    <location>
        <begin position="161"/>
        <end position="181"/>
    </location>
</feature>
<feature type="transmembrane region" description="Helical" evidence="8">
    <location>
        <begin position="202"/>
        <end position="222"/>
    </location>
</feature>
<dbReference type="InterPro" id="IPR037294">
    <property type="entry name" value="ABC_BtuC-like"/>
</dbReference>
<evidence type="ECO:0000313" key="10">
    <source>
        <dbReference type="Proteomes" id="UP000245921"/>
    </source>
</evidence>
<keyword evidence="10" id="KW-1185">Reference proteome</keyword>
<evidence type="ECO:0000256" key="6">
    <source>
        <dbReference type="ARBA" id="ARBA00022989"/>
    </source>
</evidence>
<keyword evidence="3" id="KW-0813">Transport</keyword>
<feature type="transmembrane region" description="Helical" evidence="8">
    <location>
        <begin position="291"/>
        <end position="310"/>
    </location>
</feature>
<feature type="transmembrane region" description="Helical" evidence="8">
    <location>
        <begin position="12"/>
        <end position="31"/>
    </location>
</feature>
<dbReference type="EMBL" id="QGGI01000009">
    <property type="protein sequence ID" value="PWJ92150.1"/>
    <property type="molecule type" value="Genomic_DNA"/>
</dbReference>
<dbReference type="GO" id="GO:0005886">
    <property type="term" value="C:plasma membrane"/>
    <property type="evidence" value="ECO:0007669"/>
    <property type="project" value="UniProtKB-SubCell"/>
</dbReference>
<protein>
    <submittedName>
        <fullName evidence="9">Bacillibactin ABC transporter integral membrane protein</fullName>
    </submittedName>
</protein>
<proteinExistence type="inferred from homology"/>